<dbReference type="InterPro" id="IPR011048">
    <property type="entry name" value="Haem_d1_sf"/>
</dbReference>
<dbReference type="SUPFAM" id="SSF46626">
    <property type="entry name" value="Cytochrome c"/>
    <property type="match status" value="2"/>
</dbReference>
<dbReference type="SUPFAM" id="SSF51004">
    <property type="entry name" value="C-terminal (heme d1) domain of cytochrome cd1-nitrite reductase"/>
    <property type="match status" value="1"/>
</dbReference>
<gene>
    <name evidence="9" type="ORF">E8A74_36070</name>
</gene>
<dbReference type="OrthoDB" id="5342087at2"/>
<keyword evidence="4" id="KW-0560">Oxidoreductase</keyword>
<dbReference type="InterPro" id="IPR051395">
    <property type="entry name" value="Cytochrome_c_Peroxidase/MauG"/>
</dbReference>
<dbReference type="GO" id="GO:0004130">
    <property type="term" value="F:cytochrome-c peroxidase activity"/>
    <property type="evidence" value="ECO:0007669"/>
    <property type="project" value="TreeGrafter"/>
</dbReference>
<keyword evidence="3 7" id="KW-0732">Signal</keyword>
<sequence length="620" mass="64711">MRPPRRSSAAFGLFAALLVAPAAAAAAPARSSAVALDRGSLVAYVADADNEALHRVDLVSGSVATTPLGCAPAEVLVLAEDRVAVSLRGCNEVQVLDLDAAGEGTVAARAVVPAEPWGLARGPRGALLVTSAYGRALTALDGASLAERFSLRLPREPRGITVTPDGRRAFVTHAAGDALSVVDLDGGEAGEAPVVRAVRALGGSYRNRVDAMVGANTLHPTSSLAYAAVLNESGTRLFVPHLVVQNGESTTRVVAGGYGGVAIEEDTSVPTVAVLDVARERTLGVTDVAAQKNFVNIAANAFMGSAVAPAGSPARQPRAAAVLGDALFVVSHGTGELVELDARSLDPALAPRRAFSVGEGPSGVDVDPRTAIAVVWNQGSHDLSVVSLASGAVDTLPVAADPLREDLARGRRLFHAEGDRRISRDGRACASCHPEGREDGLVWRLGDGPRQTMALAGRVERGPYGWHGMHAKLEDNIAETLTRLGGSGLPAEDLAALANYLREGLFVPRREVKDPGAEALVTRGRDLYTSEQLGCNGCHGLDHGTSDRVVHDVGSRAKDESHAAFRTPPLAMLEGSAPYFHDGRYPTLEALLDDNLDRMGQTSHLTSEDRAALLAFLRTL</sequence>
<dbReference type="Gene3D" id="2.130.10.10">
    <property type="entry name" value="YVTN repeat-like/Quinoprotein amine dehydrogenase"/>
    <property type="match status" value="1"/>
</dbReference>
<dbReference type="AlphaFoldDB" id="A0A4U1IZC1"/>
<evidence type="ECO:0000313" key="9">
    <source>
        <dbReference type="EMBL" id="TKC99999.1"/>
    </source>
</evidence>
<keyword evidence="10" id="KW-1185">Reference proteome</keyword>
<keyword evidence="1 6" id="KW-0349">Heme</keyword>
<name>A0A4U1IZC1_9BACT</name>
<dbReference type="Gene3D" id="1.10.760.10">
    <property type="entry name" value="Cytochrome c-like domain"/>
    <property type="match status" value="2"/>
</dbReference>
<evidence type="ECO:0000256" key="7">
    <source>
        <dbReference type="SAM" id="SignalP"/>
    </source>
</evidence>
<dbReference type="GO" id="GO:0009055">
    <property type="term" value="F:electron transfer activity"/>
    <property type="evidence" value="ECO:0007669"/>
    <property type="project" value="InterPro"/>
</dbReference>
<reference evidence="9 10" key="1">
    <citation type="submission" date="2019-04" db="EMBL/GenBank/DDBJ databases">
        <authorList>
            <person name="Li Y."/>
            <person name="Wang J."/>
        </authorList>
    </citation>
    <scope>NUCLEOTIDE SEQUENCE [LARGE SCALE GENOMIC DNA]</scope>
    <source>
        <strain evidence="9 10">DSM 14668</strain>
    </source>
</reference>
<accession>A0A4U1IZC1</accession>
<protein>
    <recommendedName>
        <fullName evidence="8">Cytochrome c domain-containing protein</fullName>
    </recommendedName>
</protein>
<evidence type="ECO:0000256" key="5">
    <source>
        <dbReference type="ARBA" id="ARBA00023004"/>
    </source>
</evidence>
<evidence type="ECO:0000256" key="6">
    <source>
        <dbReference type="PROSITE-ProRule" id="PRU00433"/>
    </source>
</evidence>
<evidence type="ECO:0000259" key="8">
    <source>
        <dbReference type="PROSITE" id="PS51007"/>
    </source>
</evidence>
<dbReference type="GO" id="GO:0020037">
    <property type="term" value="F:heme binding"/>
    <property type="evidence" value="ECO:0007669"/>
    <property type="project" value="InterPro"/>
</dbReference>
<dbReference type="InterPro" id="IPR015943">
    <property type="entry name" value="WD40/YVTN_repeat-like_dom_sf"/>
</dbReference>
<comment type="caution">
    <text evidence="9">The sequence shown here is derived from an EMBL/GenBank/DDBJ whole genome shotgun (WGS) entry which is preliminary data.</text>
</comment>
<evidence type="ECO:0000256" key="3">
    <source>
        <dbReference type="ARBA" id="ARBA00022729"/>
    </source>
</evidence>
<feature type="domain" description="Cytochrome c" evidence="8">
    <location>
        <begin position="405"/>
        <end position="620"/>
    </location>
</feature>
<dbReference type="InterPro" id="IPR009056">
    <property type="entry name" value="Cyt_c-like_dom"/>
</dbReference>
<dbReference type="InterPro" id="IPR036909">
    <property type="entry name" value="Cyt_c-like_dom_sf"/>
</dbReference>
<evidence type="ECO:0000256" key="2">
    <source>
        <dbReference type="ARBA" id="ARBA00022723"/>
    </source>
</evidence>
<evidence type="ECO:0000256" key="1">
    <source>
        <dbReference type="ARBA" id="ARBA00022617"/>
    </source>
</evidence>
<dbReference type="PANTHER" id="PTHR30600:SF10">
    <property type="entry name" value="BLL6722 PROTEIN"/>
    <property type="match status" value="1"/>
</dbReference>
<dbReference type="PANTHER" id="PTHR30600">
    <property type="entry name" value="CYTOCHROME C PEROXIDASE-RELATED"/>
    <property type="match status" value="1"/>
</dbReference>
<evidence type="ECO:0000313" key="10">
    <source>
        <dbReference type="Proteomes" id="UP000309215"/>
    </source>
</evidence>
<dbReference type="GO" id="GO:0046872">
    <property type="term" value="F:metal ion binding"/>
    <property type="evidence" value="ECO:0007669"/>
    <property type="project" value="UniProtKB-KW"/>
</dbReference>
<keyword evidence="2 6" id="KW-0479">Metal-binding</keyword>
<dbReference type="RefSeq" id="WP_136933634.1">
    <property type="nucleotide sequence ID" value="NZ_SSMQ01000051.1"/>
</dbReference>
<dbReference type="EMBL" id="SSMQ01000051">
    <property type="protein sequence ID" value="TKC99999.1"/>
    <property type="molecule type" value="Genomic_DNA"/>
</dbReference>
<keyword evidence="5 6" id="KW-0408">Iron</keyword>
<dbReference type="PROSITE" id="PS51007">
    <property type="entry name" value="CYTC"/>
    <property type="match status" value="1"/>
</dbReference>
<proteinExistence type="predicted"/>
<evidence type="ECO:0000256" key="4">
    <source>
        <dbReference type="ARBA" id="ARBA00023002"/>
    </source>
</evidence>
<feature type="chain" id="PRO_5020344935" description="Cytochrome c domain-containing protein" evidence="7">
    <location>
        <begin position="26"/>
        <end position="620"/>
    </location>
</feature>
<dbReference type="Proteomes" id="UP000309215">
    <property type="component" value="Unassembled WGS sequence"/>
</dbReference>
<feature type="signal peptide" evidence="7">
    <location>
        <begin position="1"/>
        <end position="25"/>
    </location>
</feature>
<organism evidence="9 10">
    <name type="scientific">Polyangium fumosum</name>
    <dbReference type="NCBI Taxonomy" id="889272"/>
    <lineage>
        <taxon>Bacteria</taxon>
        <taxon>Pseudomonadati</taxon>
        <taxon>Myxococcota</taxon>
        <taxon>Polyangia</taxon>
        <taxon>Polyangiales</taxon>
        <taxon>Polyangiaceae</taxon>
        <taxon>Polyangium</taxon>
    </lineage>
</organism>